<evidence type="ECO:0000313" key="3">
    <source>
        <dbReference type="Proteomes" id="UP000032522"/>
    </source>
</evidence>
<sequence length="102" mass="11879">MPVLVIFIIFSFSFYVYYKIRYVRSQRPMERRFLSAKSSMALGLFVALFGINQLFLYQTTVTYIICAIFIALGFGSVWAGYRAYRCYLPQAVEEAKEAAKQR</sequence>
<reference evidence="2 3" key="1">
    <citation type="submission" date="2015-01" db="EMBL/GenBank/DDBJ databases">
        <authorList>
            <person name="Filippidou S."/>
            <person name="Jeanneret N."/>
            <person name="Russel-Delif L."/>
            <person name="Junier T."/>
            <person name="Wunderlin T."/>
            <person name="Molina V."/>
            <person name="Johnson S.L."/>
            <person name="Davenport K.W."/>
            <person name="Chain P.S."/>
            <person name="Dorador C."/>
            <person name="Junier P."/>
        </authorList>
    </citation>
    <scope>NUCLEOTIDE SEQUENCE [LARGE SCALE GENOMIC DNA]</scope>
    <source>
        <strain evidence="2 3">Et7/4</strain>
    </source>
</reference>
<protein>
    <submittedName>
        <fullName evidence="2">YtpI-like family protein</fullName>
    </submittedName>
</protein>
<dbReference type="Pfam" id="PF14007">
    <property type="entry name" value="YtpI"/>
    <property type="match status" value="1"/>
</dbReference>
<dbReference type="AlphaFoldDB" id="A0A0D8BYR5"/>
<feature type="transmembrane region" description="Helical" evidence="1">
    <location>
        <begin position="6"/>
        <end position="22"/>
    </location>
</feature>
<comment type="caution">
    <text evidence="2">The sequence shown here is derived from an EMBL/GenBank/DDBJ whole genome shotgun (WGS) entry which is preliminary data.</text>
</comment>
<accession>A0A0D8BYR5</accession>
<dbReference type="RefSeq" id="WP_044730588.1">
    <property type="nucleotide sequence ID" value="NZ_JYBP01000003.1"/>
</dbReference>
<evidence type="ECO:0000313" key="2">
    <source>
        <dbReference type="EMBL" id="KJE28537.1"/>
    </source>
</evidence>
<dbReference type="InterPro" id="IPR025618">
    <property type="entry name" value="YtpI"/>
</dbReference>
<evidence type="ECO:0000256" key="1">
    <source>
        <dbReference type="SAM" id="Phobius"/>
    </source>
</evidence>
<name>A0A0D8BYR5_GEOKU</name>
<keyword evidence="1" id="KW-1133">Transmembrane helix</keyword>
<proteinExistence type="predicted"/>
<gene>
    <name evidence="2" type="ORF">LG52_236</name>
</gene>
<organism evidence="2 3">
    <name type="scientific">Geobacillus kaustophilus</name>
    <dbReference type="NCBI Taxonomy" id="1462"/>
    <lineage>
        <taxon>Bacteria</taxon>
        <taxon>Bacillati</taxon>
        <taxon>Bacillota</taxon>
        <taxon>Bacilli</taxon>
        <taxon>Bacillales</taxon>
        <taxon>Anoxybacillaceae</taxon>
        <taxon>Geobacillus</taxon>
        <taxon>Geobacillus thermoleovorans group</taxon>
    </lineage>
</organism>
<keyword evidence="1" id="KW-0812">Transmembrane</keyword>
<feature type="transmembrane region" description="Helical" evidence="1">
    <location>
        <begin position="61"/>
        <end position="81"/>
    </location>
</feature>
<dbReference type="OrthoDB" id="2453019at2"/>
<dbReference type="PATRIC" id="fig|1462.6.peg.344"/>
<dbReference type="EMBL" id="JYBP01000003">
    <property type="protein sequence ID" value="KJE28537.1"/>
    <property type="molecule type" value="Genomic_DNA"/>
</dbReference>
<dbReference type="Proteomes" id="UP000032522">
    <property type="component" value="Unassembled WGS sequence"/>
</dbReference>
<feature type="transmembrane region" description="Helical" evidence="1">
    <location>
        <begin position="34"/>
        <end position="55"/>
    </location>
</feature>
<keyword evidence="1" id="KW-0472">Membrane</keyword>